<organism evidence="8 9">
    <name type="scientific">Kipferlia bialata</name>
    <dbReference type="NCBI Taxonomy" id="797122"/>
    <lineage>
        <taxon>Eukaryota</taxon>
        <taxon>Metamonada</taxon>
        <taxon>Carpediemonas-like organisms</taxon>
        <taxon>Kipferlia</taxon>
    </lineage>
</organism>
<dbReference type="InterPro" id="IPR027417">
    <property type="entry name" value="P-loop_NTPase"/>
</dbReference>
<comment type="function">
    <text evidence="6">Small GTPase required for proper nuclear import of RNA polymerase II and III (RNAPII and RNAPIII). May act at an RNAP assembly step prior to nuclear import.</text>
</comment>
<dbReference type="PANTHER" id="PTHR21231:SF7">
    <property type="entry name" value="GPN-LOOP GTPASE 3"/>
    <property type="match status" value="1"/>
</dbReference>
<comment type="similarity">
    <text evidence="1 6">Belongs to the GPN-loop GTPase family.</text>
</comment>
<comment type="caution">
    <text evidence="8">The sequence shown here is derived from an EMBL/GenBank/DDBJ whole genome shotgun (WGS) entry which is preliminary data.</text>
</comment>
<accession>A0A9K3GJY9</accession>
<evidence type="ECO:0000256" key="5">
    <source>
        <dbReference type="ARBA" id="ARBA00023134"/>
    </source>
</evidence>
<dbReference type="PANTHER" id="PTHR21231">
    <property type="entry name" value="XPA-BINDING PROTEIN 1-RELATED"/>
    <property type="match status" value="1"/>
</dbReference>
<keyword evidence="5 6" id="KW-0342">GTP-binding</keyword>
<evidence type="ECO:0000256" key="1">
    <source>
        <dbReference type="ARBA" id="ARBA00005290"/>
    </source>
</evidence>
<comment type="subunit">
    <text evidence="6">Binds to RNA polymerase II (RNAPII).</text>
</comment>
<dbReference type="GO" id="GO:0003924">
    <property type="term" value="F:GTPase activity"/>
    <property type="evidence" value="ECO:0007669"/>
    <property type="project" value="TreeGrafter"/>
</dbReference>
<dbReference type="InterPro" id="IPR004130">
    <property type="entry name" value="Gpn"/>
</dbReference>
<dbReference type="Gene3D" id="3.40.50.300">
    <property type="entry name" value="P-loop containing nucleotide triphosphate hydrolases"/>
    <property type="match status" value="1"/>
</dbReference>
<name>A0A9K3GJY9_9EUKA</name>
<dbReference type="CDD" id="cd17872">
    <property type="entry name" value="GPN3"/>
    <property type="match status" value="1"/>
</dbReference>
<keyword evidence="9" id="KW-1185">Reference proteome</keyword>
<dbReference type="Pfam" id="PF03029">
    <property type="entry name" value="ATP_bind_1"/>
    <property type="match status" value="1"/>
</dbReference>
<evidence type="ECO:0000313" key="8">
    <source>
        <dbReference type="EMBL" id="GIQ85647.1"/>
    </source>
</evidence>
<evidence type="ECO:0000256" key="7">
    <source>
        <dbReference type="SAM" id="MobiDB-lite"/>
    </source>
</evidence>
<sequence>MGKYAQLVVGPAGAGKTTYCAVAYDHLCTVDRSRHVHLVNLDPAAGALPYKPTVDVRELVTVDDVMEACELGPNGALVFAMETVLTHNWMADELGDYEEDYLVIDCPGQIELYTHYPIMRQFISMLERIGYKVCVLYFCEAPRFINTPAYVSSVLAATSAMLSLGTAQVNVASKMDMLSEDPEERESIVKQALNPSPFSLAMSMGHPRYARLNAALADIVDRFSLVSFVPLTCTDTDSVQRVLDYVDQSTQYGEDLEPRDSDYIGQGGDARVQDTEGCEWEGADAAVGRYDTEMATGSGTMITPDYSPDYTSGGDLDEQD</sequence>
<protein>
    <recommendedName>
        <fullName evidence="2 6">GPN-loop GTPase 3</fullName>
    </recommendedName>
</protein>
<dbReference type="OrthoDB" id="5839at2759"/>
<dbReference type="AlphaFoldDB" id="A0A9K3GJY9"/>
<feature type="region of interest" description="Disordered" evidence="7">
    <location>
        <begin position="296"/>
        <end position="320"/>
    </location>
</feature>
<dbReference type="SUPFAM" id="SSF52540">
    <property type="entry name" value="P-loop containing nucleoside triphosphate hydrolases"/>
    <property type="match status" value="1"/>
</dbReference>
<evidence type="ECO:0000256" key="3">
    <source>
        <dbReference type="ARBA" id="ARBA00022741"/>
    </source>
</evidence>
<reference evidence="8 9" key="1">
    <citation type="journal article" date="2018" name="PLoS ONE">
        <title>The draft genome of Kipferlia bialata reveals reductive genome evolution in fornicate parasites.</title>
        <authorList>
            <person name="Tanifuji G."/>
            <person name="Takabayashi S."/>
            <person name="Kume K."/>
            <person name="Takagi M."/>
            <person name="Nakayama T."/>
            <person name="Kamikawa R."/>
            <person name="Inagaki Y."/>
            <person name="Hashimoto T."/>
        </authorList>
    </citation>
    <scope>NUCLEOTIDE SEQUENCE [LARGE SCALE GENOMIC DNA]</scope>
    <source>
        <strain evidence="8">NY0173</strain>
    </source>
</reference>
<keyword evidence="4 6" id="KW-0378">Hydrolase</keyword>
<gene>
    <name evidence="8" type="ORF">KIPB_007349</name>
</gene>
<evidence type="ECO:0000256" key="2">
    <source>
        <dbReference type="ARBA" id="ARBA00014587"/>
    </source>
</evidence>
<evidence type="ECO:0000256" key="4">
    <source>
        <dbReference type="ARBA" id="ARBA00022801"/>
    </source>
</evidence>
<dbReference type="EMBL" id="BDIP01002052">
    <property type="protein sequence ID" value="GIQ85647.1"/>
    <property type="molecule type" value="Genomic_DNA"/>
</dbReference>
<evidence type="ECO:0000256" key="6">
    <source>
        <dbReference type="RuleBase" id="RU365059"/>
    </source>
</evidence>
<dbReference type="Proteomes" id="UP000265618">
    <property type="component" value="Unassembled WGS sequence"/>
</dbReference>
<dbReference type="GO" id="GO:0005525">
    <property type="term" value="F:GTP binding"/>
    <property type="evidence" value="ECO:0007669"/>
    <property type="project" value="UniProtKB-KW"/>
</dbReference>
<dbReference type="InterPro" id="IPR030228">
    <property type="entry name" value="Gpn3"/>
</dbReference>
<keyword evidence="3 6" id="KW-0547">Nucleotide-binding</keyword>
<proteinExistence type="inferred from homology"/>
<evidence type="ECO:0000313" key="9">
    <source>
        <dbReference type="Proteomes" id="UP000265618"/>
    </source>
</evidence>